<dbReference type="OrthoDB" id="4269629at2"/>
<dbReference type="InterPro" id="IPR001375">
    <property type="entry name" value="Peptidase_S9_cat"/>
</dbReference>
<dbReference type="SUPFAM" id="SSF82171">
    <property type="entry name" value="DPP6 N-terminal domain-like"/>
    <property type="match status" value="1"/>
</dbReference>
<evidence type="ECO:0000256" key="1">
    <source>
        <dbReference type="ARBA" id="ARBA00022801"/>
    </source>
</evidence>
<dbReference type="EMBL" id="VICE01000113">
    <property type="protein sequence ID" value="TQD41952.1"/>
    <property type="molecule type" value="Genomic_DNA"/>
</dbReference>
<keyword evidence="3" id="KW-0732">Signal</keyword>
<dbReference type="GO" id="GO:0006508">
    <property type="term" value="P:proteolysis"/>
    <property type="evidence" value="ECO:0007669"/>
    <property type="project" value="InterPro"/>
</dbReference>
<evidence type="ECO:0000256" key="2">
    <source>
        <dbReference type="SAM" id="MobiDB-lite"/>
    </source>
</evidence>
<feature type="region of interest" description="Disordered" evidence="2">
    <location>
        <begin position="650"/>
        <end position="670"/>
    </location>
</feature>
<dbReference type="PANTHER" id="PTHR42776">
    <property type="entry name" value="SERINE PEPTIDASE S9 FAMILY MEMBER"/>
    <property type="match status" value="1"/>
</dbReference>
<dbReference type="GO" id="GO:0004252">
    <property type="term" value="F:serine-type endopeptidase activity"/>
    <property type="evidence" value="ECO:0007669"/>
    <property type="project" value="TreeGrafter"/>
</dbReference>
<dbReference type="SUPFAM" id="SSF53474">
    <property type="entry name" value="alpha/beta-Hydrolases"/>
    <property type="match status" value="1"/>
</dbReference>
<dbReference type="RefSeq" id="WP_141519106.1">
    <property type="nucleotide sequence ID" value="NZ_VICE01000113.1"/>
</dbReference>
<dbReference type="PANTHER" id="PTHR42776:SF27">
    <property type="entry name" value="DIPEPTIDYL PEPTIDASE FAMILY MEMBER 6"/>
    <property type="match status" value="1"/>
</dbReference>
<evidence type="ECO:0000313" key="5">
    <source>
        <dbReference type="EMBL" id="TQD41952.1"/>
    </source>
</evidence>
<protein>
    <submittedName>
        <fullName evidence="5">S9 family peptidase</fullName>
    </submittedName>
</protein>
<comment type="caution">
    <text evidence="5">The sequence shown here is derived from an EMBL/GenBank/DDBJ whole genome shotgun (WGS) entry which is preliminary data.</text>
</comment>
<feature type="chain" id="PRO_5021264873" evidence="3">
    <location>
        <begin position="23"/>
        <end position="670"/>
    </location>
</feature>
<evidence type="ECO:0000259" key="4">
    <source>
        <dbReference type="Pfam" id="PF00326"/>
    </source>
</evidence>
<sequence>MRLKAIALCVLGCAWAVSTARAGVDLDAFLHRDTFGTIKISPDGRHYAATMPMGDRTGMVIIDRKERSFASKATGGAGSTVADFWWIDDARVVIAMAETEGSEAMPYVTGDLHVFDVEGNKARNIFGRQVDPGMTDRYGPATQRRDMATLIDPLVDAPGEVLVAVAPLNSTPHTRVERLHMQTRQTRVVATAPVSRAHFTVDASARVRFAEGADERNYSKLFYRVDDDAGWQLVNDEKSSGEVVSAIGLSAAGDVAYLRVQQRSGPDAIEVLDLATLEREPLLRDAHVDPYAVLYDRDGRTPIGVQYMDDGVRNRFFDEASPMARTYRALEKSMPGSAIDFTSFSRDGNLAVLRVRSDRVRGDHALFDMAARRADGIFRSHEWLSPEDLPRTARIELRARDGVALQGYLTRPPGWKAGALPMVIVPHGGPFGVFDEWTYDAETQLLAAAGYAVLRVNFRGSGNFGRAFRELGAREWGGTMQDDLTDATRWAIDEGVADPARTCIYGASYGGYAALMGVAREPGLYRCAAGYVGVYDLEAKHASNSRYADWARHWSNDWMGTRSSLEARSPVTLASSIKVPVFLAAGGADPIAPLSHSKQMERALRRAHVPVQTLYYDSEGHGFVDDAHRREFYARLLDFLADHIGGERADPAGVAEAQSRSGAPSGNSGR</sequence>
<dbReference type="Gene3D" id="3.40.50.1820">
    <property type="entry name" value="alpha/beta hydrolase"/>
    <property type="match status" value="1"/>
</dbReference>
<gene>
    <name evidence="5" type="ORF">FKV25_12360</name>
</gene>
<evidence type="ECO:0000256" key="3">
    <source>
        <dbReference type="SAM" id="SignalP"/>
    </source>
</evidence>
<organism evidence="5 6">
    <name type="scientific">Marilutibacter aestuarii</name>
    <dbReference type="NCBI Taxonomy" id="1706195"/>
    <lineage>
        <taxon>Bacteria</taxon>
        <taxon>Pseudomonadati</taxon>
        <taxon>Pseudomonadota</taxon>
        <taxon>Gammaproteobacteria</taxon>
        <taxon>Lysobacterales</taxon>
        <taxon>Lysobacteraceae</taxon>
        <taxon>Marilutibacter</taxon>
    </lineage>
</organism>
<name>A0A508A860_9GAMM</name>
<keyword evidence="6" id="KW-1185">Reference proteome</keyword>
<feature type="domain" description="Peptidase S9 prolyl oligopeptidase catalytic" evidence="4">
    <location>
        <begin position="437"/>
        <end position="646"/>
    </location>
</feature>
<dbReference type="AlphaFoldDB" id="A0A508A860"/>
<dbReference type="Pfam" id="PF00326">
    <property type="entry name" value="Peptidase_S9"/>
    <property type="match status" value="1"/>
</dbReference>
<dbReference type="InterPro" id="IPR029058">
    <property type="entry name" value="AB_hydrolase_fold"/>
</dbReference>
<keyword evidence="1" id="KW-0378">Hydrolase</keyword>
<reference evidence="5 6" key="1">
    <citation type="submission" date="2019-06" db="EMBL/GenBank/DDBJ databases">
        <title>Lysobacter alkalisoli sp. nov. isolated from saline soil.</title>
        <authorList>
            <person name="Sun J.-Q."/>
            <person name="Xu L."/>
        </authorList>
    </citation>
    <scope>NUCLEOTIDE SEQUENCE [LARGE SCALE GENOMIC DNA]</scope>
    <source>
        <strain evidence="5 6">JCM 31130</strain>
    </source>
</reference>
<evidence type="ECO:0000313" key="6">
    <source>
        <dbReference type="Proteomes" id="UP000318212"/>
    </source>
</evidence>
<proteinExistence type="predicted"/>
<feature type="compositionally biased region" description="Polar residues" evidence="2">
    <location>
        <begin position="658"/>
        <end position="670"/>
    </location>
</feature>
<dbReference type="Proteomes" id="UP000318212">
    <property type="component" value="Unassembled WGS sequence"/>
</dbReference>
<feature type="signal peptide" evidence="3">
    <location>
        <begin position="1"/>
        <end position="22"/>
    </location>
</feature>
<accession>A0A508A860</accession>